<evidence type="ECO:0000313" key="2">
    <source>
        <dbReference type="EMBL" id="QEU08708.1"/>
    </source>
</evidence>
<dbReference type="AlphaFoldDB" id="A0A5P2QRM9"/>
<organism evidence="2 3">
    <name type="scientific">Paracoccus yeei</name>
    <dbReference type="NCBI Taxonomy" id="147645"/>
    <lineage>
        <taxon>Bacteria</taxon>
        <taxon>Pseudomonadati</taxon>
        <taxon>Pseudomonadota</taxon>
        <taxon>Alphaproteobacteria</taxon>
        <taxon>Rhodobacterales</taxon>
        <taxon>Paracoccaceae</taxon>
        <taxon>Paracoccus</taxon>
    </lineage>
</organism>
<name>A0A5P2QRM9_9RHOB</name>
<sequence length="206" mass="22556">MRLQPAHEVTLEHHGHAVTLRASLRAAVALDNLPGGIPGAWLAVMRQTYTGIRQVILATATERTEALTLIASLSDKPLAPFLDLAQAACLELLANLFPQPDEPDEPDEPGPSTKPAPLRDYLTELFRFGTTILEWPPSEVWQASPAEIETVLRARLDRQEAMESAANGDPHKPAMSKEQRQANEAAGLDPEFDRHSLRALKARHGA</sequence>
<gene>
    <name evidence="2" type="ORF">FOB51_12290</name>
</gene>
<proteinExistence type="predicted"/>
<evidence type="ECO:0000313" key="3">
    <source>
        <dbReference type="Proteomes" id="UP000324507"/>
    </source>
</evidence>
<reference evidence="2 3" key="1">
    <citation type="submission" date="2019-09" db="EMBL/GenBank/DDBJ databases">
        <title>FDA dAtabase for Regulatory Grade micrObial Sequences (FDA-ARGOS): Supporting development and validation of Infectious Disease Dx tests.</title>
        <authorList>
            <person name="Sciortino C."/>
            <person name="Tallon L."/>
            <person name="Sadzewicz L."/>
            <person name="Vavikolanu K."/>
            <person name="Mehta A."/>
            <person name="Aluvathingal J."/>
            <person name="Nadendla S."/>
            <person name="Nandy P."/>
            <person name="Geyer C."/>
            <person name="Yan Y."/>
            <person name="Sichtig H."/>
        </authorList>
    </citation>
    <scope>NUCLEOTIDE SEQUENCE [LARGE SCALE GENOMIC DNA]</scope>
    <source>
        <strain evidence="2 3">FDAARGOS_643</strain>
    </source>
</reference>
<evidence type="ECO:0000256" key="1">
    <source>
        <dbReference type="SAM" id="MobiDB-lite"/>
    </source>
</evidence>
<feature type="compositionally biased region" description="Basic residues" evidence="1">
    <location>
        <begin position="197"/>
        <end position="206"/>
    </location>
</feature>
<feature type="compositionally biased region" description="Basic and acidic residues" evidence="1">
    <location>
        <begin position="169"/>
        <end position="181"/>
    </location>
</feature>
<dbReference type="RefSeq" id="WP_150350721.1">
    <property type="nucleotide sequence ID" value="NZ_CP044081.1"/>
</dbReference>
<dbReference type="Pfam" id="PF09550">
    <property type="entry name" value="Phage_TAC_6"/>
    <property type="match status" value="1"/>
</dbReference>
<protein>
    <submittedName>
        <fullName evidence="2">Phage tail assembly chaperone</fullName>
    </submittedName>
</protein>
<dbReference type="EMBL" id="CP044081">
    <property type="protein sequence ID" value="QEU08708.1"/>
    <property type="molecule type" value="Genomic_DNA"/>
</dbReference>
<dbReference type="Proteomes" id="UP000324507">
    <property type="component" value="Chromosome"/>
</dbReference>
<feature type="region of interest" description="Disordered" evidence="1">
    <location>
        <begin position="97"/>
        <end position="116"/>
    </location>
</feature>
<dbReference type="InterPro" id="IPR019056">
    <property type="entry name" value="Phage_TAC_6"/>
</dbReference>
<accession>A0A5P2QRM9</accession>
<feature type="region of interest" description="Disordered" evidence="1">
    <location>
        <begin position="161"/>
        <end position="206"/>
    </location>
</feature>